<name>A0A7C6EB65_UNCW3</name>
<evidence type="ECO:0000256" key="1">
    <source>
        <dbReference type="ARBA" id="ARBA00022729"/>
    </source>
</evidence>
<evidence type="ECO:0000259" key="2">
    <source>
        <dbReference type="Pfam" id="PF18962"/>
    </source>
</evidence>
<dbReference type="InterPro" id="IPR026444">
    <property type="entry name" value="Secre_tail"/>
</dbReference>
<dbReference type="EMBL" id="DTLI01000144">
    <property type="protein sequence ID" value="HHS52415.1"/>
    <property type="molecule type" value="Genomic_DNA"/>
</dbReference>
<dbReference type="Gene3D" id="2.130.10.130">
    <property type="entry name" value="Integrin alpha, N-terminal"/>
    <property type="match status" value="1"/>
</dbReference>
<dbReference type="InterPro" id="IPR013517">
    <property type="entry name" value="FG-GAP"/>
</dbReference>
<dbReference type="NCBIfam" id="TIGR04183">
    <property type="entry name" value="Por_Secre_tail"/>
    <property type="match status" value="1"/>
</dbReference>
<dbReference type="InterPro" id="IPR028994">
    <property type="entry name" value="Integrin_alpha_N"/>
</dbReference>
<reference evidence="3" key="1">
    <citation type="journal article" date="2020" name="mSystems">
        <title>Genome- and Community-Level Interaction Insights into Carbon Utilization and Element Cycling Functions of Hydrothermarchaeota in Hydrothermal Sediment.</title>
        <authorList>
            <person name="Zhou Z."/>
            <person name="Liu Y."/>
            <person name="Xu W."/>
            <person name="Pan J."/>
            <person name="Luo Z.H."/>
            <person name="Li M."/>
        </authorList>
    </citation>
    <scope>NUCLEOTIDE SEQUENCE [LARGE SCALE GENOMIC DNA]</scope>
    <source>
        <strain evidence="3">SpSt-876</strain>
    </source>
</reference>
<dbReference type="PANTHER" id="PTHR44103">
    <property type="entry name" value="PROPROTEIN CONVERTASE P"/>
    <property type="match status" value="1"/>
</dbReference>
<keyword evidence="1" id="KW-0732">Signal</keyword>
<evidence type="ECO:0000313" key="3">
    <source>
        <dbReference type="EMBL" id="HHS52415.1"/>
    </source>
</evidence>
<dbReference type="AlphaFoldDB" id="A0A7C6EB65"/>
<accession>A0A7C6EB65</accession>
<dbReference type="Pfam" id="PF13517">
    <property type="entry name" value="FG-GAP_3"/>
    <property type="match status" value="2"/>
</dbReference>
<proteinExistence type="predicted"/>
<sequence length="295" mass="32886">MDWNSDGLRDLVSGDREGYFNVFIESGSGLIAYYRMLLMNGDTLDVGYNSQPSVADWDRDGKKDLILGEQTGYVRLYLNQTSDTWPMFQDFTYIQSAGSPIYLYRVNPYVVDLDQDGKRDLVCGANDGYVHFFRNVGSDTNPTFAGEESLRTTTGTLIQPSGSYHYGSRCGFGDWNNDGTLDFLISGYDGYVELYLGEGVGIGKIATVIPMLTDFAISPNPTHTAVKIHFNLDRSAYGSLRIYDVAGKEITCLKSGKLTEGSHTLIWNPKVPAGIYLCQLDLNHKTYTRKIIITE</sequence>
<dbReference type="PANTHER" id="PTHR44103:SF1">
    <property type="entry name" value="PROPROTEIN CONVERTASE P"/>
    <property type="match status" value="1"/>
</dbReference>
<dbReference type="Gene3D" id="2.60.40.4070">
    <property type="match status" value="1"/>
</dbReference>
<protein>
    <submittedName>
        <fullName evidence="3">T9SS type A sorting domain-containing protein</fullName>
    </submittedName>
</protein>
<dbReference type="SUPFAM" id="SSF69318">
    <property type="entry name" value="Integrin alpha N-terminal domain"/>
    <property type="match status" value="1"/>
</dbReference>
<gene>
    <name evidence="3" type="ORF">ENW73_06080</name>
</gene>
<organism evidence="3">
    <name type="scientific">candidate division WOR-3 bacterium</name>
    <dbReference type="NCBI Taxonomy" id="2052148"/>
    <lineage>
        <taxon>Bacteria</taxon>
        <taxon>Bacteria division WOR-3</taxon>
    </lineage>
</organism>
<feature type="domain" description="Secretion system C-terminal sorting" evidence="2">
    <location>
        <begin position="217"/>
        <end position="293"/>
    </location>
</feature>
<comment type="caution">
    <text evidence="3">The sequence shown here is derived from an EMBL/GenBank/DDBJ whole genome shotgun (WGS) entry which is preliminary data.</text>
</comment>
<dbReference type="Pfam" id="PF18962">
    <property type="entry name" value="Por_Secre_tail"/>
    <property type="match status" value="1"/>
</dbReference>